<evidence type="ECO:0000256" key="1">
    <source>
        <dbReference type="ARBA" id="ARBA00001966"/>
    </source>
</evidence>
<dbReference type="Gene3D" id="3.40.228.10">
    <property type="entry name" value="Dimethylsulfoxide Reductase, domain 2"/>
    <property type="match status" value="1"/>
</dbReference>
<dbReference type="InterPro" id="IPR006656">
    <property type="entry name" value="Mopterin_OxRdtase"/>
</dbReference>
<evidence type="ECO:0000256" key="9">
    <source>
        <dbReference type="ARBA" id="ARBA00023014"/>
    </source>
</evidence>
<feature type="chain" id="PRO_5044389218" evidence="11">
    <location>
        <begin position="29"/>
        <end position="1102"/>
    </location>
</feature>
<dbReference type="PANTHER" id="PTHR43598">
    <property type="entry name" value="TUNGSTEN-CONTAINING FORMYLMETHANOFURAN DEHYDROGENASE 2 SUBUNIT B"/>
    <property type="match status" value="1"/>
</dbReference>
<dbReference type="RefSeq" id="WP_015760013.1">
    <property type="nucleotide sequence ID" value="NZ_CABMOO010000026.1"/>
</dbReference>
<evidence type="ECO:0000259" key="12">
    <source>
        <dbReference type="PROSITE" id="PS51669"/>
    </source>
</evidence>
<dbReference type="PANTHER" id="PTHR43598:SF5">
    <property type="entry name" value="DMSO REDUCTASE CHAIN A"/>
    <property type="match status" value="1"/>
</dbReference>
<evidence type="ECO:0000256" key="11">
    <source>
        <dbReference type="SAM" id="SignalP"/>
    </source>
</evidence>
<dbReference type="PROSITE" id="PS51318">
    <property type="entry name" value="TAT"/>
    <property type="match status" value="1"/>
</dbReference>
<keyword evidence="4" id="KW-0004">4Fe-4S</keyword>
<dbReference type="Gene3D" id="3.40.50.740">
    <property type="match status" value="2"/>
</dbReference>
<dbReference type="InterPro" id="IPR019546">
    <property type="entry name" value="TAT_signal_bac_arc"/>
</dbReference>
<evidence type="ECO:0000313" key="16">
    <source>
        <dbReference type="Proteomes" id="UP000253915"/>
    </source>
</evidence>
<comment type="caution">
    <text evidence="13">The sequence shown here is derived from an EMBL/GenBank/DDBJ whole genome shotgun (WGS) entry which is preliminary data.</text>
</comment>
<dbReference type="Proteomes" id="UP000253915">
    <property type="component" value="Unassembled WGS sequence"/>
</dbReference>
<evidence type="ECO:0000256" key="2">
    <source>
        <dbReference type="ARBA" id="ARBA00004196"/>
    </source>
</evidence>
<dbReference type="PROSITE" id="PS51669">
    <property type="entry name" value="4FE4S_MOW_BIS_MGD"/>
    <property type="match status" value="1"/>
</dbReference>
<dbReference type="InterPro" id="IPR006657">
    <property type="entry name" value="MoPterin_dinucl-bd_dom"/>
</dbReference>
<dbReference type="SUPFAM" id="SSF50692">
    <property type="entry name" value="ADC-like"/>
    <property type="match status" value="1"/>
</dbReference>
<evidence type="ECO:0000256" key="6">
    <source>
        <dbReference type="ARBA" id="ARBA00022729"/>
    </source>
</evidence>
<dbReference type="Proteomes" id="UP000253857">
    <property type="component" value="Unassembled WGS sequence"/>
</dbReference>
<dbReference type="EMBL" id="PPTY01000017">
    <property type="protein sequence ID" value="RDB84355.1"/>
    <property type="molecule type" value="Genomic_DNA"/>
</dbReference>
<comment type="subcellular location">
    <subcellularLocation>
        <location evidence="2">Cell envelope</location>
    </subcellularLocation>
</comment>
<dbReference type="GO" id="GO:0046872">
    <property type="term" value="F:metal ion binding"/>
    <property type="evidence" value="ECO:0007669"/>
    <property type="project" value="UniProtKB-KW"/>
</dbReference>
<dbReference type="Pfam" id="PF01568">
    <property type="entry name" value="Molydop_binding"/>
    <property type="match status" value="1"/>
</dbReference>
<dbReference type="GO" id="GO:0051539">
    <property type="term" value="F:4 iron, 4 sulfur cluster binding"/>
    <property type="evidence" value="ECO:0007669"/>
    <property type="project" value="UniProtKB-KW"/>
</dbReference>
<feature type="domain" description="4Fe-4S Mo/W bis-MGD-type" evidence="12">
    <location>
        <begin position="45"/>
        <end position="102"/>
    </location>
</feature>
<keyword evidence="7" id="KW-0560">Oxidoreductase</keyword>
<keyword evidence="5" id="KW-0479">Metal-binding</keyword>
<evidence type="ECO:0000256" key="4">
    <source>
        <dbReference type="ARBA" id="ARBA00022485"/>
    </source>
</evidence>
<protein>
    <submittedName>
        <fullName evidence="13">Molybdopterin dinucleotide-binding protein</fullName>
    </submittedName>
</protein>
<dbReference type="AlphaFoldDB" id="A0A369N0I9"/>
<name>A0A369N0I9_EGGLN</name>
<dbReference type="Gene3D" id="2.40.40.20">
    <property type="match status" value="1"/>
</dbReference>
<keyword evidence="9" id="KW-0411">Iron-sulfur</keyword>
<comment type="similarity">
    <text evidence="3">Belongs to the prokaryotic molybdopterin-containing oxidoreductase family.</text>
</comment>
<organism evidence="13 15">
    <name type="scientific">Eggerthella lenta</name>
    <name type="common">Eubacterium lentum</name>
    <dbReference type="NCBI Taxonomy" id="84112"/>
    <lineage>
        <taxon>Bacteria</taxon>
        <taxon>Bacillati</taxon>
        <taxon>Actinomycetota</taxon>
        <taxon>Coriobacteriia</taxon>
        <taxon>Eggerthellales</taxon>
        <taxon>Eggerthellaceae</taxon>
        <taxon>Eggerthella</taxon>
    </lineage>
</organism>
<dbReference type="SUPFAM" id="SSF53706">
    <property type="entry name" value="Formate dehydrogenase/DMSO reductase, domains 1-3"/>
    <property type="match status" value="1"/>
</dbReference>
<dbReference type="InterPro" id="IPR037949">
    <property type="entry name" value="MopB_CT_Acetylene-hydratase"/>
</dbReference>
<proteinExistence type="inferred from homology"/>
<dbReference type="SMART" id="SM00926">
    <property type="entry name" value="Molybdop_Fe4S4"/>
    <property type="match status" value="1"/>
</dbReference>
<evidence type="ECO:0000256" key="5">
    <source>
        <dbReference type="ARBA" id="ARBA00022723"/>
    </source>
</evidence>
<dbReference type="GO" id="GO:0030313">
    <property type="term" value="C:cell envelope"/>
    <property type="evidence" value="ECO:0007669"/>
    <property type="project" value="UniProtKB-SubCell"/>
</dbReference>
<evidence type="ECO:0000313" key="14">
    <source>
        <dbReference type="EMBL" id="RDC33827.1"/>
    </source>
</evidence>
<evidence type="ECO:0000256" key="10">
    <source>
        <dbReference type="SAM" id="MobiDB-lite"/>
    </source>
</evidence>
<dbReference type="Pfam" id="PF00384">
    <property type="entry name" value="Molybdopterin"/>
    <property type="match status" value="1"/>
</dbReference>
<keyword evidence="8" id="KW-0408">Iron</keyword>
<evidence type="ECO:0000256" key="3">
    <source>
        <dbReference type="ARBA" id="ARBA00010312"/>
    </source>
</evidence>
<accession>A0A369N0I9</accession>
<evidence type="ECO:0000313" key="15">
    <source>
        <dbReference type="Proteomes" id="UP000253857"/>
    </source>
</evidence>
<dbReference type="NCBIfam" id="TIGR01409">
    <property type="entry name" value="TAT_signal_seq"/>
    <property type="match status" value="1"/>
</dbReference>
<evidence type="ECO:0000256" key="8">
    <source>
        <dbReference type="ARBA" id="ARBA00023004"/>
    </source>
</evidence>
<dbReference type="GO" id="GO:0018818">
    <property type="term" value="F:acetylene hydratase activity"/>
    <property type="evidence" value="ECO:0007669"/>
    <property type="project" value="InterPro"/>
</dbReference>
<dbReference type="InterPro" id="IPR009010">
    <property type="entry name" value="Asp_de-COase-like_dom_sf"/>
</dbReference>
<evidence type="ECO:0000313" key="13">
    <source>
        <dbReference type="EMBL" id="RDB84355.1"/>
    </source>
</evidence>
<reference evidence="15 16" key="1">
    <citation type="journal article" date="2018" name="Elife">
        <title>Discovery and characterization of a prevalent human gut bacterial enzyme sufficient for the inactivation of a family of plant toxins.</title>
        <authorList>
            <person name="Koppel N."/>
            <person name="Bisanz J.E."/>
            <person name="Pandelia M.E."/>
            <person name="Turnbaugh P.J."/>
            <person name="Balskus E.P."/>
        </authorList>
    </citation>
    <scope>NUCLEOTIDE SEQUENCE [LARGE SCALE GENOMIC DNA]</scope>
    <source>
        <strain evidence="14 16">16A</strain>
        <strain evidence="13 15">FAA1-1-60AUCSF</strain>
    </source>
</reference>
<feature type="signal peptide" evidence="11">
    <location>
        <begin position="1"/>
        <end position="28"/>
    </location>
</feature>
<dbReference type="EMBL" id="PPUQ01000033">
    <property type="protein sequence ID" value="RDC33827.1"/>
    <property type="molecule type" value="Genomic_DNA"/>
</dbReference>
<evidence type="ECO:0000256" key="7">
    <source>
        <dbReference type="ARBA" id="ARBA00023002"/>
    </source>
</evidence>
<feature type="region of interest" description="Disordered" evidence="10">
    <location>
        <begin position="513"/>
        <end position="545"/>
    </location>
</feature>
<dbReference type="Pfam" id="PF04879">
    <property type="entry name" value="Molybdop_Fe4S4"/>
    <property type="match status" value="1"/>
</dbReference>
<dbReference type="InterPro" id="IPR006963">
    <property type="entry name" value="Mopterin_OxRdtase_4Fe-4S_dom"/>
</dbReference>
<dbReference type="GO" id="GO:0016491">
    <property type="term" value="F:oxidoreductase activity"/>
    <property type="evidence" value="ECO:0007669"/>
    <property type="project" value="UniProtKB-KW"/>
</dbReference>
<keyword evidence="6 11" id="KW-0732">Signal</keyword>
<gene>
    <name evidence="14" type="ORF">C1853_15045</name>
    <name evidence="13" type="ORF">C1871_10060</name>
</gene>
<dbReference type="Gene3D" id="2.20.25.90">
    <property type="entry name" value="ADC-like domains"/>
    <property type="match status" value="1"/>
</dbReference>
<dbReference type="CDD" id="cd02781">
    <property type="entry name" value="MopB_CT_Acetylene-hydratase"/>
    <property type="match status" value="1"/>
</dbReference>
<dbReference type="InterPro" id="IPR006311">
    <property type="entry name" value="TAT_signal"/>
</dbReference>
<dbReference type="GO" id="GO:0043546">
    <property type="term" value="F:molybdopterin cofactor binding"/>
    <property type="evidence" value="ECO:0007669"/>
    <property type="project" value="InterPro"/>
</dbReference>
<sequence length="1102" mass="123759">MTQLTLTRRSFMKAMAVTGAAASLTAVAEPMRALAEGVDADAGEVKRVRSCCRACGKVECGVWVTVRDGKVVKVEGDESAPQSRGHCCSKSQSSMQALYHPDRLRFPVKRTNPKGEDDPGWVRITLDEAFEICGEKLKEVKEKYGGESIFVMCGTSRVWSLGPYQGMKQLFGTPNAHLAYQVCKGPRHFGGIMTDEMGSPWMEVEAEPSVYVQWGTACEYSNYDSTNRTVTDVAHRASKHIVVDPRVTPLGKEADIWLPLRPGTDGALALSWLNWIIENEAYDDTMVRRWSNASFLYVDDKPELTQGWLVEGNGGINMKTKLLTEADLKEDGKYQRFMVWDEANERLTYWDAELGMWEGEEHRIPTTGTWIEHPYKPLVADAWLPDQSTFADPATEPDRFPDGFEECNPKGLPKRPSLLPGEVEVTLKDGTVHKARSVWDAFHQMTSEYTMEKAEEITGVPAAKSEEAVRAWTTRVNPLHGNGGIHFQLATDQNGNSIQNVRALQILSCITGNSDEPAGNRGSSKAQFDGNPGRSNMQAGAPYGDEAKMWDGRDVDLEGLAAKMQDFVQYLIDNDSPLAERYGNKVPSHEEALVIAKRMGGAFRTSQAWPNPKTVFERQANEVDAERFPLNRYWARWADANSIWDGCLDNDVPYQLHAGVCQSGDFMNMGNIDVAWEAMTKLDFFTDINLWFCPNNGNADVIFPCYHWLEVDTTRVSQGAGGFFGCGCAAVEAPGECIYDPDWNVGMYKAMGVPWNTKDESAEPSEILNFGEKTDYRWPNRSRVLKDNVDAWKTAEFPDGPTWEQAKEHFQKNGWMDCRTWHPERWGTYRRHEMGWRRQQGGFNLFPLVDDHPGFMTPSGLIEIWSLVCEAYLGDEDKFPVYREPTNSPVTTPEYFDAAKVADIDESKLRNMDYPASLQEHADATFLMTTGARQPVYFHSEHRQLPWCRELWPAPRLEMNPNDAARLGLEQGDWVWIESPWGKVREVLDLYYGISKGVVNANHAWWFPEMDTASHGYELVNINCVMDPYGQDVVCGAATMRSVPVLVYKATAENSPFGNPVPCDPQGNPCICDAGDPRLKEWMGTGLRSRVEGEEAWTGEGA</sequence>
<comment type="cofactor">
    <cofactor evidence="1">
        <name>[4Fe-4S] cluster</name>
        <dbReference type="ChEBI" id="CHEBI:49883"/>
    </cofactor>
</comment>